<accession>A0ABU8L158</accession>
<dbReference type="RefSeq" id="WP_337108182.1">
    <property type="nucleotide sequence ID" value="NZ_JAPYKS010000019.1"/>
</dbReference>
<dbReference type="EMBL" id="JAPYKS010000019">
    <property type="protein sequence ID" value="MEI9411687.1"/>
    <property type="molecule type" value="Genomic_DNA"/>
</dbReference>
<keyword evidence="3" id="KW-1185">Reference proteome</keyword>
<name>A0ABU8L158_9HYPH</name>
<gene>
    <name evidence="2" type="ORF">O7A60_23365</name>
</gene>
<evidence type="ECO:0000313" key="3">
    <source>
        <dbReference type="Proteomes" id="UP001387293"/>
    </source>
</evidence>
<sequence length="146" mass="15080">MPSDLFASFSELLKLVSGLCLGAPFRMAAAAGFGPSRKISPPPGIKHGPSGSSLQAGQSCGRDPWKTKQGFTEMTKLAFSVAAMLLASSSAFAGSDHFGTSALTPASVTVDNTYTASTAKPDMVRHGVQATMKSDAEEPGQGIWGR</sequence>
<comment type="caution">
    <text evidence="2">The sequence shown here is derived from an EMBL/GenBank/DDBJ whole genome shotgun (WGS) entry which is preliminary data.</text>
</comment>
<protein>
    <submittedName>
        <fullName evidence="2">DUF680 domain-containing protein</fullName>
    </submittedName>
</protein>
<organism evidence="2 3">
    <name type="scientific">Mesorhizobium salmacidum</name>
    <dbReference type="NCBI Taxonomy" id="3015171"/>
    <lineage>
        <taxon>Bacteria</taxon>
        <taxon>Pseudomonadati</taxon>
        <taxon>Pseudomonadota</taxon>
        <taxon>Alphaproteobacteria</taxon>
        <taxon>Hyphomicrobiales</taxon>
        <taxon>Phyllobacteriaceae</taxon>
        <taxon>Mesorhizobium</taxon>
    </lineage>
</organism>
<feature type="region of interest" description="Disordered" evidence="1">
    <location>
        <begin position="38"/>
        <end position="67"/>
    </location>
</feature>
<evidence type="ECO:0000313" key="2">
    <source>
        <dbReference type="EMBL" id="MEI9411687.1"/>
    </source>
</evidence>
<evidence type="ECO:0000256" key="1">
    <source>
        <dbReference type="SAM" id="MobiDB-lite"/>
    </source>
</evidence>
<dbReference type="InterPro" id="IPR007771">
    <property type="entry name" value="DUF680"/>
</dbReference>
<proteinExistence type="predicted"/>
<dbReference type="Proteomes" id="UP001387293">
    <property type="component" value="Unassembled WGS sequence"/>
</dbReference>
<reference evidence="2 3" key="1">
    <citation type="submission" date="2022-12" db="EMBL/GenBank/DDBJ databases">
        <authorList>
            <person name="Muema E."/>
        </authorList>
    </citation>
    <scope>NUCLEOTIDE SEQUENCE [LARGE SCALE GENOMIC DNA]</scope>
    <source>
        <strain evidence="3">1326</strain>
    </source>
</reference>
<dbReference type="Pfam" id="PF05079">
    <property type="entry name" value="DUF680"/>
    <property type="match status" value="1"/>
</dbReference>